<keyword evidence="11" id="KW-0807">Transducer</keyword>
<keyword evidence="10" id="KW-0325">Glycoprotein</keyword>
<evidence type="ECO:0000256" key="2">
    <source>
        <dbReference type="ARBA" id="ARBA00007343"/>
    </source>
</evidence>
<evidence type="ECO:0000256" key="7">
    <source>
        <dbReference type="ARBA" id="ARBA00023136"/>
    </source>
</evidence>
<dbReference type="PANTHER" id="PTHR12011:SF347">
    <property type="entry name" value="FI21270P1-RELATED"/>
    <property type="match status" value="1"/>
</dbReference>
<dbReference type="InterPro" id="IPR057244">
    <property type="entry name" value="GAIN_B"/>
</dbReference>
<dbReference type="FunFam" id="1.20.1070.10:FF:000058">
    <property type="entry name" value="Adhesion G protein-coupled receptor F5"/>
    <property type="match status" value="1"/>
</dbReference>
<dbReference type="PROSITE" id="PS50221">
    <property type="entry name" value="GAIN_B"/>
    <property type="match status" value="1"/>
</dbReference>
<dbReference type="InterPro" id="IPR000203">
    <property type="entry name" value="GPS"/>
</dbReference>
<evidence type="ECO:0000259" key="15">
    <source>
        <dbReference type="PROSITE" id="PS50227"/>
    </source>
</evidence>
<dbReference type="Pfam" id="PF01825">
    <property type="entry name" value="GPS"/>
    <property type="match status" value="1"/>
</dbReference>
<evidence type="ECO:0000256" key="11">
    <source>
        <dbReference type="ARBA" id="ARBA00023224"/>
    </source>
</evidence>
<keyword evidence="9" id="KW-0675">Receptor</keyword>
<dbReference type="Pfam" id="PF00002">
    <property type="entry name" value="7tm_2"/>
    <property type="match status" value="1"/>
</dbReference>
<dbReference type="InterPro" id="IPR001879">
    <property type="entry name" value="GPCR_2_extracellular_dom"/>
</dbReference>
<organism evidence="18 19">
    <name type="scientific">Rotaria socialis</name>
    <dbReference type="NCBI Taxonomy" id="392032"/>
    <lineage>
        <taxon>Eukaryota</taxon>
        <taxon>Metazoa</taxon>
        <taxon>Spiralia</taxon>
        <taxon>Gnathifera</taxon>
        <taxon>Rotifera</taxon>
        <taxon>Eurotatoria</taxon>
        <taxon>Bdelloidea</taxon>
        <taxon>Philodinida</taxon>
        <taxon>Philodinidae</taxon>
        <taxon>Rotaria</taxon>
    </lineage>
</organism>
<feature type="transmembrane region" description="Helical" evidence="12">
    <location>
        <begin position="739"/>
        <end position="763"/>
    </location>
</feature>
<feature type="transmembrane region" description="Helical" evidence="12">
    <location>
        <begin position="923"/>
        <end position="946"/>
    </location>
</feature>
<feature type="transmembrane region" description="Helical" evidence="12">
    <location>
        <begin position="705"/>
        <end position="727"/>
    </location>
</feature>
<dbReference type="GO" id="GO:0004930">
    <property type="term" value="F:G protein-coupled receptor activity"/>
    <property type="evidence" value="ECO:0007669"/>
    <property type="project" value="UniProtKB-KW"/>
</dbReference>
<dbReference type="GO" id="GO:0030246">
    <property type="term" value="F:carbohydrate binding"/>
    <property type="evidence" value="ECO:0007669"/>
    <property type="project" value="InterPro"/>
</dbReference>
<keyword evidence="6" id="KW-0297">G-protein coupled receptor</keyword>
<keyword evidence="5 12" id="KW-1133">Transmembrane helix</keyword>
<accession>A0A818G6G1</accession>
<dbReference type="InterPro" id="IPR036445">
    <property type="entry name" value="GPCR_2_extracell_dom_sf"/>
</dbReference>
<dbReference type="Pfam" id="PF02140">
    <property type="entry name" value="SUEL_Lectin"/>
    <property type="match status" value="1"/>
</dbReference>
<evidence type="ECO:0000256" key="9">
    <source>
        <dbReference type="ARBA" id="ARBA00023170"/>
    </source>
</evidence>
<dbReference type="PANTHER" id="PTHR12011">
    <property type="entry name" value="ADHESION G-PROTEIN COUPLED RECEPTOR"/>
    <property type="match status" value="1"/>
</dbReference>
<dbReference type="PRINTS" id="PR00249">
    <property type="entry name" value="GPCRSECRETIN"/>
</dbReference>
<evidence type="ECO:0000256" key="3">
    <source>
        <dbReference type="ARBA" id="ARBA00022692"/>
    </source>
</evidence>
<evidence type="ECO:0000256" key="12">
    <source>
        <dbReference type="SAM" id="Phobius"/>
    </source>
</evidence>
<dbReference type="Gene3D" id="4.10.1240.10">
    <property type="entry name" value="GPCR, family 2, extracellular hormone receptor domain"/>
    <property type="match status" value="1"/>
</dbReference>
<dbReference type="GO" id="GO:0005886">
    <property type="term" value="C:plasma membrane"/>
    <property type="evidence" value="ECO:0007669"/>
    <property type="project" value="TreeGrafter"/>
</dbReference>
<feature type="domain" description="G-protein coupled receptors family 2 profile 1" evidence="15">
    <location>
        <begin position="149"/>
        <end position="236"/>
    </location>
</feature>
<dbReference type="Gene3D" id="2.60.220.50">
    <property type="match status" value="1"/>
</dbReference>
<feature type="transmembrane region" description="Helical" evidence="12">
    <location>
        <begin position="853"/>
        <end position="878"/>
    </location>
</feature>
<feature type="domain" description="GAIN-B" evidence="14">
    <location>
        <begin position="551"/>
        <end position="691"/>
    </location>
</feature>
<dbReference type="CDD" id="cd15040">
    <property type="entry name" value="7tmB2_Adhesion"/>
    <property type="match status" value="1"/>
</dbReference>
<evidence type="ECO:0000256" key="8">
    <source>
        <dbReference type="ARBA" id="ARBA00023157"/>
    </source>
</evidence>
<comment type="subcellular location">
    <subcellularLocation>
        <location evidence="1">Membrane</location>
        <topology evidence="1">Multi-pass membrane protein</topology>
    </subcellularLocation>
</comment>
<name>A0A818G6G1_9BILA</name>
<dbReference type="InterPro" id="IPR017981">
    <property type="entry name" value="GPCR_2-like_7TM"/>
</dbReference>
<evidence type="ECO:0000256" key="10">
    <source>
        <dbReference type="ARBA" id="ARBA00023180"/>
    </source>
</evidence>
<evidence type="ECO:0000313" key="19">
    <source>
        <dbReference type="Proteomes" id="UP000663865"/>
    </source>
</evidence>
<keyword evidence="3 12" id="KW-0812">Transmembrane</keyword>
<feature type="chain" id="PRO_5033032780" evidence="13">
    <location>
        <begin position="26"/>
        <end position="1061"/>
    </location>
</feature>
<evidence type="ECO:0000259" key="14">
    <source>
        <dbReference type="PROSITE" id="PS50221"/>
    </source>
</evidence>
<dbReference type="Gene3D" id="1.20.1070.10">
    <property type="entry name" value="Rhodopsin 7-helix transmembrane proteins"/>
    <property type="match status" value="1"/>
</dbReference>
<dbReference type="InterPro" id="IPR043159">
    <property type="entry name" value="Lectin_gal-bd_sf"/>
</dbReference>
<keyword evidence="4 13" id="KW-0732">Signal</keyword>
<comment type="caution">
    <text evidence="18">The sequence shown here is derived from an EMBL/GenBank/DDBJ whole genome shotgun (WGS) entry which is preliminary data.</text>
</comment>
<evidence type="ECO:0000256" key="1">
    <source>
        <dbReference type="ARBA" id="ARBA00004141"/>
    </source>
</evidence>
<evidence type="ECO:0000256" key="5">
    <source>
        <dbReference type="ARBA" id="ARBA00022989"/>
    </source>
</evidence>
<feature type="transmembrane region" description="Helical" evidence="12">
    <location>
        <begin position="812"/>
        <end position="833"/>
    </location>
</feature>
<evidence type="ECO:0000256" key="4">
    <source>
        <dbReference type="ARBA" id="ARBA00022729"/>
    </source>
</evidence>
<feature type="domain" description="SUEL-type lectin" evidence="16">
    <location>
        <begin position="36"/>
        <end position="129"/>
    </location>
</feature>
<feature type="signal peptide" evidence="13">
    <location>
        <begin position="1"/>
        <end position="25"/>
    </location>
</feature>
<dbReference type="Gene3D" id="2.60.120.740">
    <property type="match status" value="1"/>
</dbReference>
<protein>
    <submittedName>
        <fullName evidence="18">Uncharacterized protein</fullName>
    </submittedName>
</protein>
<dbReference type="PROSITE" id="PS50261">
    <property type="entry name" value="G_PROTEIN_RECEP_F2_4"/>
    <property type="match status" value="1"/>
</dbReference>
<dbReference type="PROSITE" id="PS50228">
    <property type="entry name" value="SUEL_LECTIN"/>
    <property type="match status" value="1"/>
</dbReference>
<dbReference type="GO" id="GO:0007166">
    <property type="term" value="P:cell surface receptor signaling pathway"/>
    <property type="evidence" value="ECO:0007669"/>
    <property type="project" value="InterPro"/>
</dbReference>
<dbReference type="InterPro" id="IPR000832">
    <property type="entry name" value="GPCR_2_secretin-like"/>
</dbReference>
<reference evidence="18" key="1">
    <citation type="submission" date="2021-02" db="EMBL/GenBank/DDBJ databases">
        <authorList>
            <person name="Nowell W R."/>
        </authorList>
    </citation>
    <scope>NUCLEOTIDE SEQUENCE</scope>
</reference>
<dbReference type="InterPro" id="IPR046338">
    <property type="entry name" value="GAIN_dom_sf"/>
</dbReference>
<gene>
    <name evidence="18" type="ORF">KIK155_LOCUS14872</name>
</gene>
<dbReference type="Proteomes" id="UP000663865">
    <property type="component" value="Unassembled WGS sequence"/>
</dbReference>
<evidence type="ECO:0000313" key="18">
    <source>
        <dbReference type="EMBL" id="CAF3486761.1"/>
    </source>
</evidence>
<evidence type="ECO:0000256" key="13">
    <source>
        <dbReference type="SAM" id="SignalP"/>
    </source>
</evidence>
<proteinExistence type="inferred from homology"/>
<comment type="similarity">
    <text evidence="2">Belongs to the G-protein coupled receptor 2 family. Adhesion G-protein coupled receptor (ADGR) subfamily.</text>
</comment>
<dbReference type="InterPro" id="IPR000922">
    <property type="entry name" value="Lectin_gal-bd_dom"/>
</dbReference>
<dbReference type="PROSITE" id="PS50227">
    <property type="entry name" value="G_PROTEIN_RECEP_F2_3"/>
    <property type="match status" value="1"/>
</dbReference>
<feature type="domain" description="G-protein coupled receptors family 2 profile 2" evidence="17">
    <location>
        <begin position="703"/>
        <end position="947"/>
    </location>
</feature>
<feature type="transmembrane region" description="Helical" evidence="12">
    <location>
        <begin position="898"/>
        <end position="917"/>
    </location>
</feature>
<evidence type="ECO:0000259" key="17">
    <source>
        <dbReference type="PROSITE" id="PS50261"/>
    </source>
</evidence>
<evidence type="ECO:0000259" key="16">
    <source>
        <dbReference type="PROSITE" id="PS50228"/>
    </source>
</evidence>
<dbReference type="SMART" id="SM00303">
    <property type="entry name" value="GPS"/>
    <property type="match status" value="1"/>
</dbReference>
<feature type="transmembrane region" description="Helical" evidence="12">
    <location>
        <begin position="775"/>
        <end position="800"/>
    </location>
</feature>
<sequence>MLQMNGCYHYLLLLSLLGSLEKTISINLPNVTIQHICEHDLLFIKCSNINETIQIVRSMYGRTSQRLCNYDLTNQISSRTCANIEQSKHQTKLRCQRKSSCQILIDNDIYADPCGLNISKHFEIHYRCLDFDEICSKLLHNCSLSKDLKCVEKVQDEYSCQCPSSICEYNHKRQLIGFAENTCLSENFQGIDWPKTLVNKGQHMPCPYPCTGQIFRSCHMNSQWSKPNYTNCQCSINKFDQLSMHHLAHSYVFQCNFWLINRLLPRDNSCIFETNDDGPATCLLSAFEKMSFTSCASFSIDFKNLGFEIFIPMNDQRRFRLPSMHEKLKTQYGASQILIDKIYNSHANLPMMFIDTKSSSTTSKSLILVEQTHNTSSMQTANVTVIFNHRSSELRYQCRAYRSTHSSFQIDSSDIFFTCQLLCSNGSHVICQCPFYNPFMHYVLQVDTSISEDNFELSLIDNDLQDKCSVDLPDTSLQQSINRIDYYLEKFSSFQQKKILAKKLISFIDTLIDNEEEWLNKSFYSKWNLAVRFIQQLDFIGLQLTDVIVNSFISINEHIEFYVNSQEFGNKDQSVIISMDENINSTFFTISKLDEYLNNNLSSAKLNSPIVSLHVKLKAIDNIRITFRHFNPLNNSDQMPTCVYLKNIDNASTFQWRTDGCYLLSANFTHSICSCNHLSAFAVLMDVQQTFEKSIINMHRDRLSFISKIGSTTSIICLLLTIIMLMIRRHMDVDDDLMIVRNVLHINLSICLLIAQILFLFGINQITYKLGCRTITILLHYFLLATLSWMFIDAIELVIALKHMLKLDRIRILAYILYAYGFPLLIVILSIVLSTSEHHSEAYCWFSYDTAFIWAFAIPFVLLILTNIFFFIVSIYAICKHFKTSNSSKETRYFLRDITALSILFGLTWLIGLFHLHEQISIIFSYVFTILNSFQGLLVFIFICLLKNPMKNIYIHRIMSIYKTSTIEEKSNQHYNTSSSGYSSAHSSDLNKQILSLDHQSTFRTNAEYLSSMPIGLLSTFRYPKSNLPLPIALEQNEQLLKKYKIDLNHQQDDHQYYEIG</sequence>
<keyword evidence="7 12" id="KW-0472">Membrane</keyword>
<evidence type="ECO:0000256" key="6">
    <source>
        <dbReference type="ARBA" id="ARBA00023040"/>
    </source>
</evidence>
<dbReference type="EMBL" id="CAJNYV010002566">
    <property type="protein sequence ID" value="CAF3486761.1"/>
    <property type="molecule type" value="Genomic_DNA"/>
</dbReference>
<keyword evidence="8" id="KW-1015">Disulfide bond</keyword>
<dbReference type="AlphaFoldDB" id="A0A818G6G1"/>